<proteinExistence type="predicted"/>
<evidence type="ECO:0000313" key="3">
    <source>
        <dbReference type="EMBL" id="ETO25381.1"/>
    </source>
</evidence>
<feature type="compositionally biased region" description="Basic and acidic residues" evidence="2">
    <location>
        <begin position="108"/>
        <end position="119"/>
    </location>
</feature>
<feature type="compositionally biased region" description="Basic and acidic residues" evidence="2">
    <location>
        <begin position="258"/>
        <end position="267"/>
    </location>
</feature>
<accession>X6NHE9</accession>
<feature type="region of interest" description="Disordered" evidence="2">
    <location>
        <begin position="418"/>
        <end position="480"/>
    </location>
</feature>
<feature type="region of interest" description="Disordered" evidence="2">
    <location>
        <begin position="258"/>
        <end position="405"/>
    </location>
</feature>
<feature type="region of interest" description="Disordered" evidence="2">
    <location>
        <begin position="108"/>
        <end position="158"/>
    </location>
</feature>
<protein>
    <submittedName>
        <fullName evidence="3">RNA recognition motif containing protein</fullName>
    </submittedName>
</protein>
<gene>
    <name evidence="3" type="ORF">RFI_11756</name>
</gene>
<keyword evidence="1" id="KW-0175">Coiled coil</keyword>
<dbReference type="AlphaFoldDB" id="X6NHE9"/>
<comment type="caution">
    <text evidence="3">The sequence shown here is derived from an EMBL/GenBank/DDBJ whole genome shotgun (WGS) entry which is preliminary data.</text>
</comment>
<feature type="compositionally biased region" description="Basic and acidic residues" evidence="2">
    <location>
        <begin position="295"/>
        <end position="305"/>
    </location>
</feature>
<feature type="compositionally biased region" description="Basic and acidic residues" evidence="2">
    <location>
        <begin position="347"/>
        <end position="359"/>
    </location>
</feature>
<organism evidence="3 4">
    <name type="scientific">Reticulomyxa filosa</name>
    <dbReference type="NCBI Taxonomy" id="46433"/>
    <lineage>
        <taxon>Eukaryota</taxon>
        <taxon>Sar</taxon>
        <taxon>Rhizaria</taxon>
        <taxon>Retaria</taxon>
        <taxon>Foraminifera</taxon>
        <taxon>Monothalamids</taxon>
        <taxon>Reticulomyxidae</taxon>
        <taxon>Reticulomyxa</taxon>
    </lineage>
</organism>
<feature type="non-terminal residue" evidence="3">
    <location>
        <position position="1"/>
    </location>
</feature>
<dbReference type="EMBL" id="ASPP01008578">
    <property type="protein sequence ID" value="ETO25381.1"/>
    <property type="molecule type" value="Genomic_DNA"/>
</dbReference>
<feature type="compositionally biased region" description="Basic and acidic residues" evidence="2">
    <location>
        <begin position="277"/>
        <end position="287"/>
    </location>
</feature>
<feature type="compositionally biased region" description="Acidic residues" evidence="2">
    <location>
        <begin position="374"/>
        <end position="386"/>
    </location>
</feature>
<evidence type="ECO:0000313" key="4">
    <source>
        <dbReference type="Proteomes" id="UP000023152"/>
    </source>
</evidence>
<evidence type="ECO:0000256" key="2">
    <source>
        <dbReference type="SAM" id="MobiDB-lite"/>
    </source>
</evidence>
<feature type="compositionally biased region" description="Low complexity" evidence="2">
    <location>
        <begin position="312"/>
        <end position="327"/>
    </location>
</feature>
<feature type="compositionally biased region" description="Basic and acidic residues" evidence="2">
    <location>
        <begin position="456"/>
        <end position="469"/>
    </location>
</feature>
<feature type="coiled-coil region" evidence="1">
    <location>
        <begin position="26"/>
        <end position="53"/>
    </location>
</feature>
<evidence type="ECO:0000256" key="1">
    <source>
        <dbReference type="SAM" id="Coils"/>
    </source>
</evidence>
<dbReference type="Proteomes" id="UP000023152">
    <property type="component" value="Unassembled WGS sequence"/>
</dbReference>
<reference evidence="3 4" key="1">
    <citation type="journal article" date="2013" name="Curr. Biol.">
        <title>The Genome of the Foraminiferan Reticulomyxa filosa.</title>
        <authorList>
            <person name="Glockner G."/>
            <person name="Hulsmann N."/>
            <person name="Schleicher M."/>
            <person name="Noegel A.A."/>
            <person name="Eichinger L."/>
            <person name="Gallinger C."/>
            <person name="Pawlowski J."/>
            <person name="Sierra R."/>
            <person name="Euteneuer U."/>
            <person name="Pillet L."/>
            <person name="Moustafa A."/>
            <person name="Platzer M."/>
            <person name="Groth M."/>
            <person name="Szafranski K."/>
            <person name="Schliwa M."/>
        </authorList>
    </citation>
    <scope>NUCLEOTIDE SEQUENCE [LARGE SCALE GENOMIC DNA]</scope>
</reference>
<name>X6NHE9_RETFI</name>
<keyword evidence="4" id="KW-1185">Reference proteome</keyword>
<feature type="compositionally biased region" description="Polar residues" evidence="2">
    <location>
        <begin position="328"/>
        <end position="346"/>
    </location>
</feature>
<sequence length="480" mass="53994">YQQCQETSQEEISDYVEATKTISNEVVLLAAQNSRLEQRVEELQGELQQRIHEIELLSQVNVIQTRQLQHGSQAELDDTLFGLNNNLNVDNHISVDNNTFVLSHLEDETSDHLHDHPHESALMSSQKEGEKGEPIDVSNEKPQSPNNKDLETTPGKGVTGMGAETVTATATAALAPATEAKDEKTTKMTEKDKEDFVADVIKEYLHLSASSVKIKFPLVSAISNEMLIEQTRHLPFYQYHDFMVRIMEKEMKRLEEEKKRKLEETERQRRRSQADSTGKEQPEAGKEEETDDEDDHKTSRGRMKDASSAPGSPLKSFAKSKSSSNISTPNIVSSRPTMLRQNSADTPRTDRVVQTERARQNATKLSARERLDEDSNEEDDDEEDVAGDTPHTNRDDNNDFGTLLDDDIELDLDQILDDHDLTGDLPSSKTPRGRSTSPARTRSRSNDRLPAGQHKGAHDHTNTDARDTARGMLYRALSRK</sequence>